<evidence type="ECO:0000313" key="1">
    <source>
        <dbReference type="EMBL" id="KAI8009235.1"/>
    </source>
</evidence>
<gene>
    <name evidence="1" type="ORF">LOK49_LG07G01658</name>
</gene>
<sequence>MEDSLHRVTVVVVVLGLVVVVVLGPKICQGRLIICESKHGFSRARRNDRESPTKNNAPSAPSYGQQGHQFKFGPPPLNS</sequence>
<organism evidence="1 2">
    <name type="scientific">Camellia lanceoleosa</name>
    <dbReference type="NCBI Taxonomy" id="1840588"/>
    <lineage>
        <taxon>Eukaryota</taxon>
        <taxon>Viridiplantae</taxon>
        <taxon>Streptophyta</taxon>
        <taxon>Embryophyta</taxon>
        <taxon>Tracheophyta</taxon>
        <taxon>Spermatophyta</taxon>
        <taxon>Magnoliopsida</taxon>
        <taxon>eudicotyledons</taxon>
        <taxon>Gunneridae</taxon>
        <taxon>Pentapetalae</taxon>
        <taxon>asterids</taxon>
        <taxon>Ericales</taxon>
        <taxon>Theaceae</taxon>
        <taxon>Camellia</taxon>
    </lineage>
</organism>
<comment type="caution">
    <text evidence="1">The sequence shown here is derived from an EMBL/GenBank/DDBJ whole genome shotgun (WGS) entry which is preliminary data.</text>
</comment>
<protein>
    <submittedName>
        <fullName evidence="1">Uncharacterized protein</fullName>
    </submittedName>
</protein>
<accession>A0ACC0H7S4</accession>
<name>A0ACC0H7S4_9ERIC</name>
<keyword evidence="2" id="KW-1185">Reference proteome</keyword>
<dbReference type="Proteomes" id="UP001060215">
    <property type="component" value="Chromosome 7"/>
</dbReference>
<reference evidence="1 2" key="1">
    <citation type="journal article" date="2022" name="Plant J.">
        <title>Chromosome-level genome of Camellia lanceoleosa provides a valuable resource for understanding genome evolution and self-incompatibility.</title>
        <authorList>
            <person name="Gong W."/>
            <person name="Xiao S."/>
            <person name="Wang L."/>
            <person name="Liao Z."/>
            <person name="Chang Y."/>
            <person name="Mo W."/>
            <person name="Hu G."/>
            <person name="Li W."/>
            <person name="Zhao G."/>
            <person name="Zhu H."/>
            <person name="Hu X."/>
            <person name="Ji K."/>
            <person name="Xiang X."/>
            <person name="Song Q."/>
            <person name="Yuan D."/>
            <person name="Jin S."/>
            <person name="Zhang L."/>
        </authorList>
    </citation>
    <scope>NUCLEOTIDE SEQUENCE [LARGE SCALE GENOMIC DNA]</scope>
    <source>
        <strain evidence="1">SQ_2022a</strain>
    </source>
</reference>
<evidence type="ECO:0000313" key="2">
    <source>
        <dbReference type="Proteomes" id="UP001060215"/>
    </source>
</evidence>
<proteinExistence type="predicted"/>
<dbReference type="EMBL" id="CM045764">
    <property type="protein sequence ID" value="KAI8009235.1"/>
    <property type="molecule type" value="Genomic_DNA"/>
</dbReference>